<sequence>MKTLREQRSSTFLSLLPLITFVILLTLPYVYAQSYDNKFTYTESIEGLTVADATAEIDGTTLVRLQKAANDSQCPFTKDIYFRVIFPNNTVIGSTPTINMSSYNYCANLTSTSRISMISLIEGWIYVTYLEDVGLAQFQQYGVPIAYNGTLGETKLLLNYDDGIPGDLYRSMIPEAGFLFAKIRRDGPVIWRRYSTVTEDGKIYALGDGNFTANLRDGSQVYGSNIFRTVDGGYGCAFVTRNYDAKNKNAETNLQWGLQVTFLHPDTNTVSKPSIIWTSPAGVSDVQLGFNACNIAYDGSGYVCILLVTMGQAQMLHQVNFYSTGASYDNFALTFDPKNVVEADRISPLFYGGYMIVNFVDSDIGRVAKNAIVLSPNGTVTKTVTFVSQTYVVNVYARNNTVWHWMNDSPQSWSIISYYLPKFTTYGIDYQNPNVVTTSPTIGQEIPSRQTSISITYDMQVKPNTGNVSIYATDGVNKFLRQTYSPVYFQYWSLDEKNQTVTLQVLNSTFNQPNMTYYVVIENGFVTSKDTGESILGVDGRWRFHTSSVQPQDIFSPAATAIISLTSSGSSHFLGLSSADRSNFLSSLSNSLASIVPASPGRLSISKKFQIDSKTGQDRVLLSLNVFTATSDSEMGVDSILKDLGVLIKNKAITAASHVPETVLVDENYGVQVEPNLWEEYKLNVLIAAAAIFVIGLLYLLASRINPEAQNSAIFTLTLVLYDFAVDVAFIVSNGKDVRSLYVPSILILVATIVYSISMALYIMISENTRSYKFHVWTQSYSQVAAIFTVIAAADIEVLTVLGSKVCKSPFFSAPFSERAHHAIFWASTGSFFIEDVPQFIVQVIYQNNTITYNIIPLLSLVSASVMLVINFITRFYYGITLVRAHKTNSHLESADESASVSDEMDTKEITDETHLSSR</sequence>
<evidence type="ECO:0000256" key="2">
    <source>
        <dbReference type="SAM" id="MobiDB-lite"/>
    </source>
</evidence>
<dbReference type="AlphaFoldDB" id="A0A9N9ACR4"/>
<evidence type="ECO:0000256" key="1">
    <source>
        <dbReference type="ARBA" id="ARBA00022729"/>
    </source>
</evidence>
<protein>
    <submittedName>
        <fullName evidence="6">10339_t:CDS:1</fullName>
    </submittedName>
</protein>
<evidence type="ECO:0000256" key="4">
    <source>
        <dbReference type="SAM" id="SignalP"/>
    </source>
</evidence>
<dbReference type="EMBL" id="CAJVPJ010000433">
    <property type="protein sequence ID" value="CAG8524080.1"/>
    <property type="molecule type" value="Genomic_DNA"/>
</dbReference>
<comment type="caution">
    <text evidence="6">The sequence shown here is derived from an EMBL/GenBank/DDBJ whole genome shotgun (WGS) entry which is preliminary data.</text>
</comment>
<feature type="transmembrane region" description="Helical" evidence="3">
    <location>
        <begin position="683"/>
        <end position="702"/>
    </location>
</feature>
<reference evidence="6" key="1">
    <citation type="submission" date="2021-06" db="EMBL/GenBank/DDBJ databases">
        <authorList>
            <person name="Kallberg Y."/>
            <person name="Tangrot J."/>
            <person name="Rosling A."/>
        </authorList>
    </citation>
    <scope>NUCLEOTIDE SEQUENCE</scope>
    <source>
        <strain evidence="6">IA702</strain>
    </source>
</reference>
<proteinExistence type="predicted"/>
<dbReference type="InterPro" id="IPR032812">
    <property type="entry name" value="SbsA_Ig"/>
</dbReference>
<evidence type="ECO:0000256" key="3">
    <source>
        <dbReference type="SAM" id="Phobius"/>
    </source>
</evidence>
<feature type="transmembrane region" description="Helical" evidence="3">
    <location>
        <begin position="714"/>
        <end position="735"/>
    </location>
</feature>
<dbReference type="Proteomes" id="UP000789572">
    <property type="component" value="Unassembled WGS sequence"/>
</dbReference>
<keyword evidence="1 4" id="KW-0732">Signal</keyword>
<dbReference type="OrthoDB" id="2327888at2759"/>
<keyword evidence="3" id="KW-1133">Transmembrane helix</keyword>
<name>A0A9N9ACR4_9GLOM</name>
<gene>
    <name evidence="6" type="ORF">POCULU_LOCUS3728</name>
</gene>
<feature type="domain" description="SbsA Ig-like" evidence="5">
    <location>
        <begin position="431"/>
        <end position="546"/>
    </location>
</feature>
<feature type="signal peptide" evidence="4">
    <location>
        <begin position="1"/>
        <end position="32"/>
    </location>
</feature>
<evidence type="ECO:0000259" key="5">
    <source>
        <dbReference type="Pfam" id="PF13205"/>
    </source>
</evidence>
<feature type="chain" id="PRO_5040140275" evidence="4">
    <location>
        <begin position="33"/>
        <end position="919"/>
    </location>
</feature>
<feature type="transmembrane region" description="Helical" evidence="3">
    <location>
        <begin position="741"/>
        <end position="763"/>
    </location>
</feature>
<keyword evidence="3" id="KW-0472">Membrane</keyword>
<feature type="region of interest" description="Disordered" evidence="2">
    <location>
        <begin position="895"/>
        <end position="919"/>
    </location>
</feature>
<feature type="transmembrane region" description="Helical" evidence="3">
    <location>
        <begin position="855"/>
        <end position="878"/>
    </location>
</feature>
<dbReference type="Pfam" id="PF13205">
    <property type="entry name" value="Big_5"/>
    <property type="match status" value="1"/>
</dbReference>
<keyword evidence="7" id="KW-1185">Reference proteome</keyword>
<accession>A0A9N9ACR4</accession>
<organism evidence="6 7">
    <name type="scientific">Paraglomus occultum</name>
    <dbReference type="NCBI Taxonomy" id="144539"/>
    <lineage>
        <taxon>Eukaryota</taxon>
        <taxon>Fungi</taxon>
        <taxon>Fungi incertae sedis</taxon>
        <taxon>Mucoromycota</taxon>
        <taxon>Glomeromycotina</taxon>
        <taxon>Glomeromycetes</taxon>
        <taxon>Paraglomerales</taxon>
        <taxon>Paraglomeraceae</taxon>
        <taxon>Paraglomus</taxon>
    </lineage>
</organism>
<feature type="compositionally biased region" description="Basic and acidic residues" evidence="2">
    <location>
        <begin position="905"/>
        <end position="919"/>
    </location>
</feature>
<evidence type="ECO:0000313" key="6">
    <source>
        <dbReference type="EMBL" id="CAG8524080.1"/>
    </source>
</evidence>
<evidence type="ECO:0000313" key="7">
    <source>
        <dbReference type="Proteomes" id="UP000789572"/>
    </source>
</evidence>
<feature type="transmembrane region" description="Helical" evidence="3">
    <location>
        <begin position="784"/>
        <end position="803"/>
    </location>
</feature>
<keyword evidence="3" id="KW-0812">Transmembrane</keyword>